<accession>A0A7J8QBH2</accession>
<reference evidence="2 3" key="1">
    <citation type="journal article" date="2019" name="Genome Biol. Evol.">
        <title>Insights into the evolution of the New World diploid cottons (Gossypium, subgenus Houzingenia) based on genome sequencing.</title>
        <authorList>
            <person name="Grover C.E."/>
            <person name="Arick M.A. 2nd"/>
            <person name="Thrash A."/>
            <person name="Conover J.L."/>
            <person name="Sanders W.S."/>
            <person name="Peterson D.G."/>
            <person name="Frelichowski J.E."/>
            <person name="Scheffler J.A."/>
            <person name="Scheffler B.E."/>
            <person name="Wendel J.F."/>
        </authorList>
    </citation>
    <scope>NUCLEOTIDE SEQUENCE [LARGE SCALE GENOMIC DNA]</scope>
    <source>
        <strain evidence="2">8</strain>
        <tissue evidence="2">Leaf</tissue>
    </source>
</reference>
<evidence type="ECO:0000256" key="1">
    <source>
        <dbReference type="SAM" id="MobiDB-lite"/>
    </source>
</evidence>
<dbReference type="Proteomes" id="UP000593578">
    <property type="component" value="Unassembled WGS sequence"/>
</dbReference>
<evidence type="ECO:0000313" key="2">
    <source>
        <dbReference type="EMBL" id="MBA0598653.1"/>
    </source>
</evidence>
<organism evidence="2 3">
    <name type="scientific">Gossypium raimondii</name>
    <name type="common">Peruvian cotton</name>
    <name type="synonym">Gossypium klotzschianum subsp. raimondii</name>
    <dbReference type="NCBI Taxonomy" id="29730"/>
    <lineage>
        <taxon>Eukaryota</taxon>
        <taxon>Viridiplantae</taxon>
        <taxon>Streptophyta</taxon>
        <taxon>Embryophyta</taxon>
        <taxon>Tracheophyta</taxon>
        <taxon>Spermatophyta</taxon>
        <taxon>Magnoliopsida</taxon>
        <taxon>eudicotyledons</taxon>
        <taxon>Gunneridae</taxon>
        <taxon>Pentapetalae</taxon>
        <taxon>rosids</taxon>
        <taxon>malvids</taxon>
        <taxon>Malvales</taxon>
        <taxon>Malvaceae</taxon>
        <taxon>Malvoideae</taxon>
        <taxon>Gossypium</taxon>
    </lineage>
</organism>
<name>A0A7J8QBH2_GOSRA</name>
<protein>
    <submittedName>
        <fullName evidence="2">Uncharacterized protein</fullName>
    </submittedName>
</protein>
<proteinExistence type="predicted"/>
<evidence type="ECO:0000313" key="3">
    <source>
        <dbReference type="Proteomes" id="UP000593578"/>
    </source>
</evidence>
<dbReference type="AlphaFoldDB" id="A0A7J8QBH2"/>
<comment type="caution">
    <text evidence="2">The sequence shown here is derived from an EMBL/GenBank/DDBJ whole genome shotgun (WGS) entry which is preliminary data.</text>
</comment>
<dbReference type="EMBL" id="JABEZZ010000010">
    <property type="protein sequence ID" value="MBA0598653.1"/>
    <property type="molecule type" value="Genomic_DNA"/>
</dbReference>
<sequence length="28" mass="2893">MERTSIVSNIKSSPSGKTLSVLTEASGL</sequence>
<feature type="region of interest" description="Disordered" evidence="1">
    <location>
        <begin position="1"/>
        <end position="28"/>
    </location>
</feature>
<gene>
    <name evidence="2" type="ORF">Gorai_008409</name>
</gene>